<sequence length="454" mass="51682">MFSLTDINELPQDIATIKVVAVSHIPLDLSNVNYSDLSSASTDSVADSSHDTISISSSDDLQSLETKLRQGSWPEVFQIPKLGPELELVFEAGNAKFASSQDQLVLGRDLKSLFLDLISNHIWQYKPYPTHLEYIQVAKAILSKYPCLTQKGSASGFDELVNSLKFKMGNMRAKMQKLDCLEMKINSKKRSCPDVSTPKIKKAKRAELNFLPELPRGEDNTSMEIYRGSLISEMQKKNKNMTMIHSRMSLTYAYRRKELVISAPPVKDILERWPRLFLESELSAEFSRLANLHLETTFFSSLDKYLEKLLELLKQRKGASGPKIQSELEILEDINLKRTAVLRCLPLYFNEHPFYKDCQDMSDATVDGSMSQKILISGEDRKSISIIIDGNVVMEDIDNFPRSVAMYFCLHYCLHLEYAKTQGRTLEFIQKVLINLDGKRLSLKVQSLKNKLMV</sequence>
<keyword evidence="2" id="KW-1185">Reference proteome</keyword>
<dbReference type="AlphaFoldDB" id="A0A9Q1HBN9"/>
<dbReference type="PANTHER" id="PTHR31025">
    <property type="entry name" value="SI:CH211-196P9.1-RELATED"/>
    <property type="match status" value="1"/>
</dbReference>
<dbReference type="OrthoDB" id="6512834at2759"/>
<dbReference type="EMBL" id="JAIZAY010000004">
    <property type="protein sequence ID" value="KAJ8043347.1"/>
    <property type="molecule type" value="Genomic_DNA"/>
</dbReference>
<accession>A0A9Q1HBN9</accession>
<proteinExistence type="predicted"/>
<protein>
    <submittedName>
        <fullName evidence="1">Uncharacterized protein</fullName>
    </submittedName>
</protein>
<name>A0A9Q1HBN9_HOLLE</name>
<dbReference type="PANTHER" id="PTHR31025:SF19">
    <property type="entry name" value="SI:CH73-42K18.1-RELATED"/>
    <property type="match status" value="1"/>
</dbReference>
<comment type="caution">
    <text evidence="1">The sequence shown here is derived from an EMBL/GenBank/DDBJ whole genome shotgun (WGS) entry which is preliminary data.</text>
</comment>
<evidence type="ECO:0000313" key="1">
    <source>
        <dbReference type="EMBL" id="KAJ8043347.1"/>
    </source>
</evidence>
<reference evidence="1" key="1">
    <citation type="submission" date="2021-10" db="EMBL/GenBank/DDBJ databases">
        <title>Tropical sea cucumber genome reveals ecological adaptation and Cuvierian tubules defense mechanism.</title>
        <authorList>
            <person name="Chen T."/>
        </authorList>
    </citation>
    <scope>NUCLEOTIDE SEQUENCE</scope>
    <source>
        <strain evidence="1">Nanhai2018</strain>
        <tissue evidence="1">Muscle</tissue>
    </source>
</reference>
<organism evidence="1 2">
    <name type="scientific">Holothuria leucospilota</name>
    <name type="common">Black long sea cucumber</name>
    <name type="synonym">Mertensiothuria leucospilota</name>
    <dbReference type="NCBI Taxonomy" id="206669"/>
    <lineage>
        <taxon>Eukaryota</taxon>
        <taxon>Metazoa</taxon>
        <taxon>Echinodermata</taxon>
        <taxon>Eleutherozoa</taxon>
        <taxon>Echinozoa</taxon>
        <taxon>Holothuroidea</taxon>
        <taxon>Aspidochirotacea</taxon>
        <taxon>Aspidochirotida</taxon>
        <taxon>Holothuriidae</taxon>
        <taxon>Holothuria</taxon>
    </lineage>
</organism>
<dbReference type="Proteomes" id="UP001152320">
    <property type="component" value="Chromosome 4"/>
</dbReference>
<gene>
    <name evidence="1" type="ORF">HOLleu_10396</name>
</gene>
<evidence type="ECO:0000313" key="2">
    <source>
        <dbReference type="Proteomes" id="UP001152320"/>
    </source>
</evidence>